<evidence type="ECO:0000256" key="13">
    <source>
        <dbReference type="ARBA" id="ARBA00071573"/>
    </source>
</evidence>
<evidence type="ECO:0000256" key="10">
    <source>
        <dbReference type="ARBA" id="ARBA00022777"/>
    </source>
</evidence>
<dbReference type="CDD" id="cd22978">
    <property type="entry name" value="DD_AK5"/>
    <property type="match status" value="1"/>
</dbReference>
<name>A0AAV6T6A7_SOLSE</name>
<dbReference type="PROSITE" id="PS00113">
    <property type="entry name" value="ADENYLATE_KINASE"/>
    <property type="match status" value="1"/>
</dbReference>
<dbReference type="CDD" id="cd01428">
    <property type="entry name" value="ADK"/>
    <property type="match status" value="2"/>
</dbReference>
<dbReference type="GO" id="GO:0005737">
    <property type="term" value="C:cytoplasm"/>
    <property type="evidence" value="ECO:0007669"/>
    <property type="project" value="UniProtKB-SubCell"/>
</dbReference>
<protein>
    <recommendedName>
        <fullName evidence="13">Adenylate kinase isoenzyme 5</fullName>
        <ecNumber evidence="6">2.7.4.3</ecNumber>
    </recommendedName>
    <alternativeName>
        <fullName evidence="14">ATP-AMP transphosphorylase 5</fullName>
    </alternativeName>
</protein>
<evidence type="ECO:0000256" key="3">
    <source>
        <dbReference type="ARBA" id="ARBA00000937"/>
    </source>
</evidence>
<evidence type="ECO:0000256" key="4">
    <source>
        <dbReference type="ARBA" id="ARBA00004496"/>
    </source>
</evidence>
<dbReference type="GO" id="GO:0004550">
    <property type="term" value="F:nucleoside diphosphate kinase activity"/>
    <property type="evidence" value="ECO:0007669"/>
    <property type="project" value="UniProtKB-EC"/>
</dbReference>
<comment type="catalytic activity">
    <reaction evidence="2">
        <text>AMP + ATP = 2 ADP</text>
        <dbReference type="Rhea" id="RHEA:12973"/>
        <dbReference type="ChEBI" id="CHEBI:30616"/>
        <dbReference type="ChEBI" id="CHEBI:456215"/>
        <dbReference type="ChEBI" id="CHEBI:456216"/>
        <dbReference type="EC" id="2.7.4.3"/>
    </reaction>
</comment>
<dbReference type="EMBL" id="JAGKHQ010000001">
    <property type="protein sequence ID" value="KAG7524984.1"/>
    <property type="molecule type" value="Genomic_DNA"/>
</dbReference>
<evidence type="ECO:0000256" key="7">
    <source>
        <dbReference type="ARBA" id="ARBA00022490"/>
    </source>
</evidence>
<evidence type="ECO:0000256" key="1">
    <source>
        <dbReference type="ARBA" id="ARBA00000082"/>
    </source>
</evidence>
<comment type="catalytic activity">
    <reaction evidence="3">
        <text>a ribonucleoside 5'-diphosphate + ATP = a ribonucleoside 5'-triphosphate + ADP</text>
        <dbReference type="Rhea" id="RHEA:18113"/>
        <dbReference type="ChEBI" id="CHEBI:30616"/>
        <dbReference type="ChEBI" id="CHEBI:57930"/>
        <dbReference type="ChEBI" id="CHEBI:61557"/>
        <dbReference type="ChEBI" id="CHEBI:456216"/>
        <dbReference type="EC" id="2.7.4.6"/>
    </reaction>
</comment>
<dbReference type="InterPro" id="IPR000850">
    <property type="entry name" value="Adenylat/UMP-CMP_kin"/>
</dbReference>
<keyword evidence="16" id="KW-1185">Reference proteome</keyword>
<dbReference type="Pfam" id="PF00406">
    <property type="entry name" value="ADK"/>
    <property type="match status" value="2"/>
</dbReference>
<comment type="subcellular location">
    <subcellularLocation>
        <location evidence="4">Cytoplasm</location>
    </subcellularLocation>
</comment>
<sequence>MNTNDAKEYLARREIPQLFESLLTGLMYYRPDDPIDYLEACLKKARELGGPEKVRWDTFVGQEKKPLPPLNGGQSRRSLFRNVLPDSPNFPYRRYDRLPPISQFSIESDSDLSETAELIEEYEVFDPSRPRPKVILVIGGPGSGKGTQSLKIAERYGFQYMSVGELLRKKMIHNATSNRKWSLIAKIITNGELAPQETTITEIKQKIMKIPDANGIVIDGFPRDVGQALSFEDQICTPDLVVFLACTNHRLKERLQKRAEQQGRPDDNPKAIDRRLTNFKQNTIPLVKYFQERGLIVTLDADRDEEEVFCDISMTLDNKLFPSKEPAAGPSELDLSLLGESSSLADVTFKYSEAEDEEDIGYAEGAAESYSTEHRKPKVIFVIGGPGSGKAVQCQRMEDRFGLRHVTLGDLLCNELQSHSERGRHLQEVLERGEQLPKDTMLELLCDAVASSVQQQRPGKGLVISSFPRDLQQAEEYEAKMGEPSAVLLLSCSPDTMSSRLQCRGRSHTDRESATHRRRESFCNNSRELAAHYQHKRLLHTIDAEKLPDEVFTQICQALESSFNM</sequence>
<keyword evidence="10 15" id="KW-0418">Kinase</keyword>
<evidence type="ECO:0000313" key="16">
    <source>
        <dbReference type="Proteomes" id="UP000693946"/>
    </source>
</evidence>
<evidence type="ECO:0000256" key="8">
    <source>
        <dbReference type="ARBA" id="ARBA00022679"/>
    </source>
</evidence>
<dbReference type="Proteomes" id="UP000693946">
    <property type="component" value="Linkage Group LG1"/>
</dbReference>
<comment type="function">
    <text evidence="12">Nucleoside monophosphate (NMP) kinase that catalyzes the reversible transfer of the terminal phosphate group between nucleoside triphosphates and monophosphates. Active on AMP and dAMP with ATP as a donor. When GTP is used as phosphate donor, the enzyme phosphorylates AMP, CMP, and to a small extent dCMP. Also displays broad nucleoside diphosphate kinase activity.</text>
</comment>
<keyword evidence="9" id="KW-0547">Nucleotide-binding</keyword>
<keyword evidence="11" id="KW-0067">ATP-binding</keyword>
<evidence type="ECO:0000256" key="5">
    <source>
        <dbReference type="ARBA" id="ARBA00007220"/>
    </source>
</evidence>
<evidence type="ECO:0000256" key="14">
    <source>
        <dbReference type="ARBA" id="ARBA00083254"/>
    </source>
</evidence>
<dbReference type="InterPro" id="IPR033690">
    <property type="entry name" value="Adenylat_kinase_CS"/>
</dbReference>
<evidence type="ECO:0000256" key="12">
    <source>
        <dbReference type="ARBA" id="ARBA00053658"/>
    </source>
</evidence>
<dbReference type="EC" id="2.7.4.3" evidence="6"/>
<evidence type="ECO:0000256" key="9">
    <source>
        <dbReference type="ARBA" id="ARBA00022741"/>
    </source>
</evidence>
<comment type="caution">
    <text evidence="15">The sequence shown here is derived from an EMBL/GenBank/DDBJ whole genome shotgun (WGS) entry which is preliminary data.</text>
</comment>
<organism evidence="15 16">
    <name type="scientific">Solea senegalensis</name>
    <name type="common">Senegalese sole</name>
    <dbReference type="NCBI Taxonomy" id="28829"/>
    <lineage>
        <taxon>Eukaryota</taxon>
        <taxon>Metazoa</taxon>
        <taxon>Chordata</taxon>
        <taxon>Craniata</taxon>
        <taxon>Vertebrata</taxon>
        <taxon>Euteleostomi</taxon>
        <taxon>Actinopterygii</taxon>
        <taxon>Neopterygii</taxon>
        <taxon>Teleostei</taxon>
        <taxon>Neoteleostei</taxon>
        <taxon>Acanthomorphata</taxon>
        <taxon>Carangaria</taxon>
        <taxon>Pleuronectiformes</taxon>
        <taxon>Pleuronectoidei</taxon>
        <taxon>Soleidae</taxon>
        <taxon>Solea</taxon>
    </lineage>
</organism>
<accession>A0AAV6T6A7</accession>
<comment type="catalytic activity">
    <reaction evidence="1">
        <text>a 2'-deoxyribonucleoside 5'-diphosphate + ATP = a 2'-deoxyribonucleoside 5'-triphosphate + ADP</text>
        <dbReference type="Rhea" id="RHEA:44640"/>
        <dbReference type="ChEBI" id="CHEBI:30616"/>
        <dbReference type="ChEBI" id="CHEBI:61560"/>
        <dbReference type="ChEBI" id="CHEBI:73316"/>
        <dbReference type="ChEBI" id="CHEBI:456216"/>
        <dbReference type="EC" id="2.7.4.6"/>
    </reaction>
</comment>
<dbReference type="AlphaFoldDB" id="A0AAV6T6A7"/>
<dbReference type="GO" id="GO:0005524">
    <property type="term" value="F:ATP binding"/>
    <property type="evidence" value="ECO:0007669"/>
    <property type="project" value="UniProtKB-KW"/>
</dbReference>
<dbReference type="HAMAP" id="MF_00235">
    <property type="entry name" value="Adenylate_kinase_Adk"/>
    <property type="match status" value="2"/>
</dbReference>
<evidence type="ECO:0000256" key="6">
    <source>
        <dbReference type="ARBA" id="ARBA00012955"/>
    </source>
</evidence>
<proteinExistence type="inferred from homology"/>
<keyword evidence="8" id="KW-0808">Transferase</keyword>
<dbReference type="GO" id="GO:0004017">
    <property type="term" value="F:AMP kinase activity"/>
    <property type="evidence" value="ECO:0007669"/>
    <property type="project" value="UniProtKB-EC"/>
</dbReference>
<dbReference type="FunFam" id="3.40.50.300:FF:000583">
    <property type="entry name" value="Adenylate kinase isoenzyme 5"/>
    <property type="match status" value="1"/>
</dbReference>
<gene>
    <name evidence="15" type="ORF">JOB18_020184</name>
</gene>
<evidence type="ECO:0000256" key="2">
    <source>
        <dbReference type="ARBA" id="ARBA00000582"/>
    </source>
</evidence>
<evidence type="ECO:0000313" key="15">
    <source>
        <dbReference type="EMBL" id="KAG7524984.1"/>
    </source>
</evidence>
<keyword evidence="7" id="KW-0963">Cytoplasm</keyword>
<evidence type="ECO:0000256" key="11">
    <source>
        <dbReference type="ARBA" id="ARBA00022840"/>
    </source>
</evidence>
<reference evidence="15 16" key="1">
    <citation type="journal article" date="2021" name="Sci. Rep.">
        <title>Chromosome anchoring in Senegalese sole (Solea senegalensis) reveals sex-associated markers and genome rearrangements in flatfish.</title>
        <authorList>
            <person name="Guerrero-Cozar I."/>
            <person name="Gomez-Garrido J."/>
            <person name="Berbel C."/>
            <person name="Martinez-Blanch J.F."/>
            <person name="Alioto T."/>
            <person name="Claros M.G."/>
            <person name="Gagnaire P.A."/>
            <person name="Manchado M."/>
        </authorList>
    </citation>
    <scope>NUCLEOTIDE SEQUENCE [LARGE SCALE GENOMIC DNA]</scope>
    <source>
        <strain evidence="15">Sse05_10M</strain>
    </source>
</reference>
<dbReference type="PANTHER" id="PTHR23359">
    <property type="entry name" value="NUCLEOTIDE KINASE"/>
    <property type="match status" value="1"/>
</dbReference>
<comment type="similarity">
    <text evidence="5">Belongs to the adenylate kinase family.</text>
</comment>